<reference evidence="1 2" key="1">
    <citation type="journal article" date="2023" name="Science">
        <title>Complex scaffold remodeling in plant triterpene biosynthesis.</title>
        <authorList>
            <person name="De La Pena R."/>
            <person name="Hodgson H."/>
            <person name="Liu J.C."/>
            <person name="Stephenson M.J."/>
            <person name="Martin A.C."/>
            <person name="Owen C."/>
            <person name="Harkess A."/>
            <person name="Leebens-Mack J."/>
            <person name="Jimenez L.E."/>
            <person name="Osbourn A."/>
            <person name="Sattely E.S."/>
        </authorList>
    </citation>
    <scope>NUCLEOTIDE SEQUENCE [LARGE SCALE GENOMIC DNA]</scope>
    <source>
        <strain evidence="2">cv. JPN11</strain>
        <tissue evidence="1">Leaf</tissue>
    </source>
</reference>
<accession>A0ACC1X5J6</accession>
<protein>
    <submittedName>
        <fullName evidence="1">Uncharacterized protein</fullName>
    </submittedName>
</protein>
<gene>
    <name evidence="1" type="ORF">OWV82_020189</name>
</gene>
<name>A0ACC1X5J6_MELAZ</name>
<comment type="caution">
    <text evidence="1">The sequence shown here is derived from an EMBL/GenBank/DDBJ whole genome shotgun (WGS) entry which is preliminary data.</text>
</comment>
<evidence type="ECO:0000313" key="2">
    <source>
        <dbReference type="Proteomes" id="UP001164539"/>
    </source>
</evidence>
<proteinExistence type="predicted"/>
<evidence type="ECO:0000313" key="1">
    <source>
        <dbReference type="EMBL" id="KAJ4706554.1"/>
    </source>
</evidence>
<dbReference type="Proteomes" id="UP001164539">
    <property type="component" value="Chromosome 11"/>
</dbReference>
<organism evidence="1 2">
    <name type="scientific">Melia azedarach</name>
    <name type="common">Chinaberry tree</name>
    <dbReference type="NCBI Taxonomy" id="155640"/>
    <lineage>
        <taxon>Eukaryota</taxon>
        <taxon>Viridiplantae</taxon>
        <taxon>Streptophyta</taxon>
        <taxon>Embryophyta</taxon>
        <taxon>Tracheophyta</taxon>
        <taxon>Spermatophyta</taxon>
        <taxon>Magnoliopsida</taxon>
        <taxon>eudicotyledons</taxon>
        <taxon>Gunneridae</taxon>
        <taxon>Pentapetalae</taxon>
        <taxon>rosids</taxon>
        <taxon>malvids</taxon>
        <taxon>Sapindales</taxon>
        <taxon>Meliaceae</taxon>
        <taxon>Melia</taxon>
    </lineage>
</organism>
<keyword evidence="2" id="KW-1185">Reference proteome</keyword>
<sequence>MLVDKDMKRTMTKLSLFLVTDGSNKWEASQKLKQPDPEPMNAPLQTDTLILPTILHFWFKQWSTLDQGDTDIPKQ</sequence>
<dbReference type="EMBL" id="CM051404">
    <property type="protein sequence ID" value="KAJ4706554.1"/>
    <property type="molecule type" value="Genomic_DNA"/>
</dbReference>